<dbReference type="EMBL" id="MXAN01000034">
    <property type="protein sequence ID" value="OPH37617.1"/>
    <property type="molecule type" value="Genomic_DNA"/>
</dbReference>
<organism evidence="10 11">
    <name type="scientific">Moraxella lacunata</name>
    <dbReference type="NCBI Taxonomy" id="477"/>
    <lineage>
        <taxon>Bacteria</taxon>
        <taxon>Pseudomonadati</taxon>
        <taxon>Pseudomonadota</taxon>
        <taxon>Gammaproteobacteria</taxon>
        <taxon>Moraxellales</taxon>
        <taxon>Moraxellaceae</taxon>
        <taxon>Moraxella</taxon>
    </lineage>
</organism>
<comment type="subcellular location">
    <subcellularLocation>
        <location evidence="1 8">Cell outer membrane</location>
        <topology evidence="1 8">Multi-pass membrane protein</topology>
    </subcellularLocation>
</comment>
<evidence type="ECO:0000256" key="2">
    <source>
        <dbReference type="ARBA" id="ARBA00022448"/>
    </source>
</evidence>
<proteinExistence type="inferred from homology"/>
<dbReference type="Proteomes" id="UP000191025">
    <property type="component" value="Unassembled WGS sequence"/>
</dbReference>
<keyword evidence="7 8" id="KW-0998">Cell outer membrane</keyword>
<feature type="domain" description="TonB-dependent receptor-like beta-barrel" evidence="9">
    <location>
        <begin position="20"/>
        <end position="430"/>
    </location>
</feature>
<keyword evidence="3 8" id="KW-1134">Transmembrane beta strand</keyword>
<evidence type="ECO:0000313" key="11">
    <source>
        <dbReference type="Proteomes" id="UP000191025"/>
    </source>
</evidence>
<evidence type="ECO:0000256" key="1">
    <source>
        <dbReference type="ARBA" id="ARBA00004571"/>
    </source>
</evidence>
<reference evidence="11" key="1">
    <citation type="submission" date="2017-03" db="EMBL/GenBank/DDBJ databases">
        <title>Draft genome sequence of Moraxella equi CCUG 4950T type strain.</title>
        <authorList>
            <person name="Salva-Serra F."/>
            <person name="Engstrom-Jakobsson H."/>
            <person name="Thorell K."/>
            <person name="Jaen-Luchoro D."/>
            <person name="Gonzales-Siles L."/>
            <person name="Karlsson R."/>
            <person name="Yazdan S."/>
            <person name="Boulund F."/>
            <person name="Johnning A."/>
            <person name="Engstrand L."/>
            <person name="Kristiansson E."/>
            <person name="Moore E."/>
        </authorList>
    </citation>
    <scope>NUCLEOTIDE SEQUENCE [LARGE SCALE GENOMIC DNA]</scope>
    <source>
        <strain evidence="11">CCUG 4441</strain>
    </source>
</reference>
<dbReference type="GO" id="GO:0015344">
    <property type="term" value="F:siderophore uptake transmembrane transporter activity"/>
    <property type="evidence" value="ECO:0007669"/>
    <property type="project" value="TreeGrafter"/>
</dbReference>
<dbReference type="AlphaFoldDB" id="A0A1V4GYD1"/>
<keyword evidence="6 8" id="KW-0472">Membrane</keyword>
<dbReference type="Gene3D" id="2.40.170.20">
    <property type="entry name" value="TonB-dependent receptor, beta-barrel domain"/>
    <property type="match status" value="1"/>
</dbReference>
<keyword evidence="5" id="KW-0798">TonB box</keyword>
<protein>
    <recommendedName>
        <fullName evidence="9">TonB-dependent receptor-like beta-barrel domain-containing protein</fullName>
    </recommendedName>
</protein>
<evidence type="ECO:0000256" key="8">
    <source>
        <dbReference type="PROSITE-ProRule" id="PRU01360"/>
    </source>
</evidence>
<dbReference type="PANTHER" id="PTHR32552:SF74">
    <property type="entry name" value="HYDROXAMATE SIDEROPHORE RECEPTOR FHUE"/>
    <property type="match status" value="1"/>
</dbReference>
<dbReference type="Pfam" id="PF00593">
    <property type="entry name" value="TonB_dep_Rec_b-barrel"/>
    <property type="match status" value="1"/>
</dbReference>
<dbReference type="GO" id="GO:0009279">
    <property type="term" value="C:cell outer membrane"/>
    <property type="evidence" value="ECO:0007669"/>
    <property type="project" value="UniProtKB-SubCell"/>
</dbReference>
<evidence type="ECO:0000256" key="7">
    <source>
        <dbReference type="ARBA" id="ARBA00023237"/>
    </source>
</evidence>
<dbReference type="RefSeq" id="WP_079363985.1">
    <property type="nucleotide sequence ID" value="NZ_MXAN01000034.1"/>
</dbReference>
<keyword evidence="4 8" id="KW-0812">Transmembrane</keyword>
<name>A0A1V4GYD1_MORLA</name>
<evidence type="ECO:0000256" key="6">
    <source>
        <dbReference type="ARBA" id="ARBA00023136"/>
    </source>
</evidence>
<gene>
    <name evidence="10" type="ORF">B5J94_05480</name>
</gene>
<keyword evidence="2 8" id="KW-0813">Transport</keyword>
<comment type="similarity">
    <text evidence="8">Belongs to the TonB-dependent receptor family.</text>
</comment>
<sequence>MNHTDQKSDTRIGSIFADTETWPGVSASGYYSTFTLNPFRYDKTDKQTAFKLDLTGDYTLFDKTHDFYMGYTYNKEDIRSRYIKVWNDVIYWKDSNPGRDWNQTAGKYNPFNLTGDEVPEPNWDLYDDWGDHVDVYPEYDNFEKFRRYNYNTYVNTAKHHGATFSTRLNPTDKLHLLLGVRYNRFNMGSVKWMHVLNGYGEMYRSNIYGDAKQVGEMSGKKWVPFAGINYDLTPDHTAYVSYAEIFKPQEDTDVSYTAMLPPTIGTNYEIGLKGTMRDGRLNYALALFHTEHKNRAITRPDYGRWLTYADPVGKAVSRGVDVELSGDVTDNLRLSANYTYNKSDYKDVNAGVFEHLSRYNFNNHTPKHIFRLHSQYQLPNSKWQIGGGVSAQSETSSLRNIQQGGYALWHANVRYDMSDNASVSLVGNNLTDKVYFENNPNRTRGKNNFYGEPRNFALKVDWKF</sequence>
<dbReference type="SUPFAM" id="SSF56935">
    <property type="entry name" value="Porins"/>
    <property type="match status" value="1"/>
</dbReference>
<dbReference type="InterPro" id="IPR000531">
    <property type="entry name" value="Beta-barrel_TonB"/>
</dbReference>
<dbReference type="InterPro" id="IPR039426">
    <property type="entry name" value="TonB-dep_rcpt-like"/>
</dbReference>
<accession>A0A1V4GYD1</accession>
<evidence type="ECO:0000313" key="10">
    <source>
        <dbReference type="EMBL" id="OPH37617.1"/>
    </source>
</evidence>
<dbReference type="PANTHER" id="PTHR32552">
    <property type="entry name" value="FERRICHROME IRON RECEPTOR-RELATED"/>
    <property type="match status" value="1"/>
</dbReference>
<evidence type="ECO:0000256" key="3">
    <source>
        <dbReference type="ARBA" id="ARBA00022452"/>
    </source>
</evidence>
<evidence type="ECO:0000256" key="4">
    <source>
        <dbReference type="ARBA" id="ARBA00022692"/>
    </source>
</evidence>
<evidence type="ECO:0000256" key="5">
    <source>
        <dbReference type="ARBA" id="ARBA00023077"/>
    </source>
</evidence>
<dbReference type="InterPro" id="IPR036942">
    <property type="entry name" value="Beta-barrel_TonB_sf"/>
</dbReference>
<evidence type="ECO:0000259" key="9">
    <source>
        <dbReference type="Pfam" id="PF00593"/>
    </source>
</evidence>
<comment type="caution">
    <text evidence="10">The sequence shown here is derived from an EMBL/GenBank/DDBJ whole genome shotgun (WGS) entry which is preliminary data.</text>
</comment>
<dbReference type="PROSITE" id="PS52016">
    <property type="entry name" value="TONB_DEPENDENT_REC_3"/>
    <property type="match status" value="1"/>
</dbReference>